<dbReference type="GO" id="GO:0007166">
    <property type="term" value="P:cell surface receptor signaling pathway"/>
    <property type="evidence" value="ECO:0007669"/>
    <property type="project" value="TreeGrafter"/>
</dbReference>
<feature type="transmembrane region" description="Helical" evidence="4">
    <location>
        <begin position="383"/>
        <end position="406"/>
    </location>
</feature>
<keyword evidence="1" id="KW-0732">Signal</keyword>
<feature type="transmembrane region" description="Helical" evidence="4">
    <location>
        <begin position="469"/>
        <end position="491"/>
    </location>
</feature>
<name>A0AAD1U7K4_EUPCR</name>
<keyword evidence="2" id="KW-0677">Repeat</keyword>
<dbReference type="GO" id="GO:0005615">
    <property type="term" value="C:extracellular space"/>
    <property type="evidence" value="ECO:0007669"/>
    <property type="project" value="TreeGrafter"/>
</dbReference>
<feature type="transmembrane region" description="Helical" evidence="4">
    <location>
        <begin position="315"/>
        <end position="334"/>
    </location>
</feature>
<evidence type="ECO:0000256" key="4">
    <source>
        <dbReference type="SAM" id="Phobius"/>
    </source>
</evidence>
<dbReference type="Proteomes" id="UP001295684">
    <property type="component" value="Unassembled WGS sequence"/>
</dbReference>
<evidence type="ECO:0000313" key="5">
    <source>
        <dbReference type="EMBL" id="CAI2363732.1"/>
    </source>
</evidence>
<feature type="transmembrane region" description="Helical" evidence="4">
    <location>
        <begin position="521"/>
        <end position="540"/>
    </location>
</feature>
<accession>A0AAD1U7K4</accession>
<dbReference type="InterPro" id="IPR009030">
    <property type="entry name" value="Growth_fac_rcpt_cys_sf"/>
</dbReference>
<keyword evidence="6" id="KW-1185">Reference proteome</keyword>
<sequence length="710" mass="80032">MFSSTTFTYTFNAFETYDLQIDWNDQTQGAALKLSWDCGSGSTVIPSKNYETTNDIGGSPLQISVGCIDKYEQTPSTTDQCRPICGDGFVIGTEACDDNNIVNGDGCKSDCTAVESSWVCSGGSSTSKSVCEECTQGFYQNDPSNPTYCVTRCGDGYRVGTEICDDANTVDEDGCKSDCSVESGYVCTGGNSTNQDSCVLCSTGFYPNDSVQPTECITQCNDGYRVGSEACDDGNTIDGDGCSSDCNKIELAWKCDTSFPNVCIRDYKSVPMSSSEKSTQAGTLCIIAIVVYLNLIGGSLSSSSTNSILSSVNQLQLLILFLLCDIFIPLRVVTYLRTLTSSMINININWSFFIVFRKISDWFDYPQDRADFDTIEISSGSSLINLNTIIGAFILYIIIHVIFWFIRKCVRKSKKLLPKLVKKVYRSFTFGMYVILVFEGFISLCLCSFSELGRYKVNATGAERNSFYFSVFFTLICFATIFLILLLWVLIKPIQLNARWFLQKELYDGIKLKRWARLQPIMFLVRRAILCLMIIFGRSFHRTLFMSAYFLVNLAHCVLICCIRPFQNTSENITDIGNEIFMTTFCLFLVFHNSESDWNDTKVTIFYWMLVMNNVLDAMFSIGNLLLIFSHVHLLTLYLCVEAKADLRAEDYEDLTTENRRMELHVAKCLPKRDENTDLRCYKYRDKPVRREGQSSYVSNPSLLKLNRCS</sequence>
<comment type="caution">
    <text evidence="5">The sequence shown here is derived from an EMBL/GenBank/DDBJ whole genome shotgun (WGS) entry which is preliminary data.</text>
</comment>
<dbReference type="EMBL" id="CAMPGE010004881">
    <property type="protein sequence ID" value="CAI2363732.1"/>
    <property type="molecule type" value="Genomic_DNA"/>
</dbReference>
<keyword evidence="4" id="KW-1133">Transmembrane helix</keyword>
<keyword evidence="3" id="KW-1015">Disulfide bond</keyword>
<evidence type="ECO:0000313" key="6">
    <source>
        <dbReference type="Proteomes" id="UP001295684"/>
    </source>
</evidence>
<dbReference type="InterPro" id="IPR011936">
    <property type="entry name" value="Myxo_disulph_rpt"/>
</dbReference>
<dbReference type="SUPFAM" id="SSF57184">
    <property type="entry name" value="Growth factor receptor domain"/>
    <property type="match status" value="1"/>
</dbReference>
<keyword evidence="4" id="KW-0472">Membrane</keyword>
<reference evidence="5" key="1">
    <citation type="submission" date="2023-07" db="EMBL/GenBank/DDBJ databases">
        <authorList>
            <consortium name="AG Swart"/>
            <person name="Singh M."/>
            <person name="Singh A."/>
            <person name="Seah K."/>
            <person name="Emmerich C."/>
        </authorList>
    </citation>
    <scope>NUCLEOTIDE SEQUENCE</scope>
    <source>
        <strain evidence="5">DP1</strain>
    </source>
</reference>
<organism evidence="5 6">
    <name type="scientific">Euplotes crassus</name>
    <dbReference type="NCBI Taxonomy" id="5936"/>
    <lineage>
        <taxon>Eukaryota</taxon>
        <taxon>Sar</taxon>
        <taxon>Alveolata</taxon>
        <taxon>Ciliophora</taxon>
        <taxon>Intramacronucleata</taxon>
        <taxon>Spirotrichea</taxon>
        <taxon>Hypotrichia</taxon>
        <taxon>Euplotida</taxon>
        <taxon>Euplotidae</taxon>
        <taxon>Moneuplotes</taxon>
    </lineage>
</organism>
<evidence type="ECO:0000256" key="1">
    <source>
        <dbReference type="ARBA" id="ARBA00022729"/>
    </source>
</evidence>
<dbReference type="GO" id="GO:0004222">
    <property type="term" value="F:metalloendopeptidase activity"/>
    <property type="evidence" value="ECO:0007669"/>
    <property type="project" value="TreeGrafter"/>
</dbReference>
<feature type="transmembrane region" description="Helical" evidence="4">
    <location>
        <begin position="281"/>
        <end position="303"/>
    </location>
</feature>
<gene>
    <name evidence="5" type="ORF">ECRASSUSDP1_LOCUS5069</name>
</gene>
<dbReference type="InterPro" id="IPR043543">
    <property type="entry name" value="PAPPA/PAPPA2"/>
</dbReference>
<evidence type="ECO:0000256" key="3">
    <source>
        <dbReference type="ARBA" id="ARBA00023157"/>
    </source>
</evidence>
<dbReference type="PANTHER" id="PTHR46130">
    <property type="entry name" value="LAMGL DOMAIN-CONTAINING PROTEIN"/>
    <property type="match status" value="1"/>
</dbReference>
<feature type="transmembrane region" description="Helical" evidence="4">
    <location>
        <begin position="427"/>
        <end position="449"/>
    </location>
</feature>
<dbReference type="PANTHER" id="PTHR46130:SF3">
    <property type="entry name" value="CHROMOSOME UNDETERMINED SCAFFOLD_33, WHOLE GENOME SHOTGUN SEQUENCE"/>
    <property type="match status" value="1"/>
</dbReference>
<dbReference type="Pfam" id="PF13948">
    <property type="entry name" value="DUF4215"/>
    <property type="match status" value="3"/>
</dbReference>
<protein>
    <submittedName>
        <fullName evidence="5">Uncharacterized protein</fullName>
    </submittedName>
</protein>
<feature type="transmembrane region" description="Helical" evidence="4">
    <location>
        <begin position="576"/>
        <end position="593"/>
    </location>
</feature>
<dbReference type="AlphaFoldDB" id="A0AAD1U7K4"/>
<evidence type="ECO:0000256" key="2">
    <source>
        <dbReference type="ARBA" id="ARBA00022737"/>
    </source>
</evidence>
<feature type="transmembrane region" description="Helical" evidence="4">
    <location>
        <begin position="546"/>
        <end position="564"/>
    </location>
</feature>
<proteinExistence type="predicted"/>
<keyword evidence="4" id="KW-0812">Transmembrane</keyword>
<dbReference type="GO" id="GO:0006508">
    <property type="term" value="P:proteolysis"/>
    <property type="evidence" value="ECO:0007669"/>
    <property type="project" value="TreeGrafter"/>
</dbReference>
<dbReference type="NCBIfam" id="TIGR02232">
    <property type="entry name" value="myxo_disulf_rpt"/>
    <property type="match status" value="3"/>
</dbReference>